<keyword evidence="1" id="KW-0732">Signal</keyword>
<accession>A0ABV7VD56</accession>
<reference evidence="3" key="1">
    <citation type="journal article" date="2019" name="Int. J. Syst. Evol. Microbiol.">
        <title>The Global Catalogue of Microorganisms (GCM) 10K type strain sequencing project: providing services to taxonomists for standard genome sequencing and annotation.</title>
        <authorList>
            <consortium name="The Broad Institute Genomics Platform"/>
            <consortium name="The Broad Institute Genome Sequencing Center for Infectious Disease"/>
            <person name="Wu L."/>
            <person name="Ma J."/>
        </authorList>
    </citation>
    <scope>NUCLEOTIDE SEQUENCE [LARGE SCALE GENOMIC DNA]</scope>
    <source>
        <strain evidence="3">KCTC 42182</strain>
    </source>
</reference>
<evidence type="ECO:0000313" key="3">
    <source>
        <dbReference type="Proteomes" id="UP001595711"/>
    </source>
</evidence>
<feature type="signal peptide" evidence="1">
    <location>
        <begin position="1"/>
        <end position="21"/>
    </location>
</feature>
<dbReference type="Pfam" id="PF09626">
    <property type="entry name" value="DHC"/>
    <property type="match status" value="1"/>
</dbReference>
<evidence type="ECO:0000256" key="1">
    <source>
        <dbReference type="SAM" id="SignalP"/>
    </source>
</evidence>
<gene>
    <name evidence="2" type="ORF">ACFOOQ_01000</name>
</gene>
<organism evidence="2 3">
    <name type="scientific">Ferrovibrio xuzhouensis</name>
    <dbReference type="NCBI Taxonomy" id="1576914"/>
    <lineage>
        <taxon>Bacteria</taxon>
        <taxon>Pseudomonadati</taxon>
        <taxon>Pseudomonadota</taxon>
        <taxon>Alphaproteobacteria</taxon>
        <taxon>Rhodospirillales</taxon>
        <taxon>Rhodospirillaceae</taxon>
        <taxon>Ferrovibrio</taxon>
    </lineage>
</organism>
<keyword evidence="3" id="KW-1185">Reference proteome</keyword>
<dbReference type="InterPro" id="IPR018588">
    <property type="entry name" value="Dihaem_cytochrome-c"/>
</dbReference>
<proteinExistence type="predicted"/>
<feature type="chain" id="PRO_5045612993" evidence="1">
    <location>
        <begin position="22"/>
        <end position="160"/>
    </location>
</feature>
<dbReference type="Proteomes" id="UP001595711">
    <property type="component" value="Unassembled WGS sequence"/>
</dbReference>
<name>A0ABV7VD56_9PROT</name>
<dbReference type="RefSeq" id="WP_379720425.1">
    <property type="nucleotide sequence ID" value="NZ_JBHRYJ010000001.1"/>
</dbReference>
<dbReference type="EMBL" id="JBHRYJ010000001">
    <property type="protein sequence ID" value="MFC3674098.1"/>
    <property type="molecule type" value="Genomic_DNA"/>
</dbReference>
<sequence>MRLVAAVMVLAGLVASPPLLAGTRLEPVTDPLTQKVCGECHLAFPPGLLPARSWAALVDGAADHFGEDLALPPGEAAQIRAWLTGHAGDAPVGSASGGRGLRDYMRWVAPAGTPRRITENPAFLREHDFSPRTWQDPKVMTKSNCLACHPGAAQGWFDDD</sequence>
<comment type="caution">
    <text evidence="2">The sequence shown here is derived from an EMBL/GenBank/DDBJ whole genome shotgun (WGS) entry which is preliminary data.</text>
</comment>
<evidence type="ECO:0000313" key="2">
    <source>
        <dbReference type="EMBL" id="MFC3674098.1"/>
    </source>
</evidence>
<protein>
    <submittedName>
        <fullName evidence="2">Cytochrome C</fullName>
    </submittedName>
</protein>